<accession>A0A0C1K7K0</accession>
<name>A0A0C1K7K0_STRCV</name>
<reference evidence="2 3" key="1">
    <citation type="submission" date="2014-12" db="EMBL/GenBank/DDBJ databases">
        <title>Partial genome sequence of Streptococcus constellatus KCOM 1650 (= ChDC B144).</title>
        <authorList>
            <person name="Kook J.-K."/>
            <person name="Park S.-N."/>
            <person name="Lim Y.K."/>
            <person name="Jo E."/>
        </authorList>
    </citation>
    <scope>NUCLEOTIDE SEQUENCE [LARGE SCALE GENOMIC DNA]</scope>
    <source>
        <strain evidence="2 3">KCOM 1650</strain>
    </source>
</reference>
<comment type="caution">
    <text evidence="2">The sequence shown here is derived from an EMBL/GenBank/DDBJ whole genome shotgun (WGS) entry which is preliminary data.</text>
</comment>
<evidence type="ECO:0000313" key="2">
    <source>
        <dbReference type="EMBL" id="KIC78841.1"/>
    </source>
</evidence>
<dbReference type="RefSeq" id="WP_009222351.1">
    <property type="nucleotide sequence ID" value="NZ_JWIY01000001.1"/>
</dbReference>
<proteinExistence type="predicted"/>
<organism evidence="2 3">
    <name type="scientific">Streptococcus constellatus</name>
    <dbReference type="NCBI Taxonomy" id="76860"/>
    <lineage>
        <taxon>Bacteria</taxon>
        <taxon>Bacillati</taxon>
        <taxon>Bacillota</taxon>
        <taxon>Bacilli</taxon>
        <taxon>Lactobacillales</taxon>
        <taxon>Streptococcaceae</taxon>
        <taxon>Streptococcus</taxon>
        <taxon>Streptococcus anginosus group</taxon>
    </lineage>
</organism>
<dbReference type="AlphaFoldDB" id="A0A0C1K7K0"/>
<dbReference type="InterPro" id="IPR025868">
    <property type="entry name" value="Zn_ribbon_dom_put"/>
</dbReference>
<feature type="domain" description="Putative zinc ribbon" evidence="1">
    <location>
        <begin position="5"/>
        <end position="86"/>
    </location>
</feature>
<dbReference type="Proteomes" id="UP000031339">
    <property type="component" value="Unassembled WGS sequence"/>
</dbReference>
<evidence type="ECO:0000259" key="1">
    <source>
        <dbReference type="Pfam" id="PF12674"/>
    </source>
</evidence>
<sequence>MDTKYCQCCGMPMGEGTELYGTNSDGSVNEDYCKYCFEKGEFTFKGTMEEMIEICVPHVVEANKDMNEDSARKMMMEFFPTLKRWKE</sequence>
<dbReference type="EMBL" id="JWIY01000001">
    <property type="protein sequence ID" value="KIC78841.1"/>
    <property type="molecule type" value="Genomic_DNA"/>
</dbReference>
<evidence type="ECO:0000313" key="3">
    <source>
        <dbReference type="Proteomes" id="UP000031339"/>
    </source>
</evidence>
<protein>
    <submittedName>
        <fullName evidence="2">Transcriptional regulator</fullName>
    </submittedName>
</protein>
<dbReference type="Pfam" id="PF12674">
    <property type="entry name" value="Zn_ribbon_2"/>
    <property type="match status" value="1"/>
</dbReference>
<gene>
    <name evidence="2" type="ORF">RN79_04550</name>
</gene>